<keyword evidence="2" id="KW-1185">Reference proteome</keyword>
<sequence length="221" mass="25388">MRADTMGLKSVGDGSIRSWLVVLKLRQDPPVTPYANINFCRSCPDLTCKLSHIFQACSTTQTLRIDRDDNSPRHDTLSQLKQKKTSFYEKKKIETKVIPQSTELVKSVEERRNPISLNYSALCTPPYRKKRDENLFASSILASSPLIPRPSVLHANTSSFIRKNETPQYSHSIVVAIDFGTAYSGYAYSFTRDPENVHIMRKWEGDDPGMNNQKKRQRYYY</sequence>
<dbReference type="OrthoDB" id="2963168at2759"/>
<name>A0A7R8H3V4_LEPSM</name>
<evidence type="ECO:0000313" key="2">
    <source>
        <dbReference type="Proteomes" id="UP000675881"/>
    </source>
</evidence>
<organism evidence="1 2">
    <name type="scientific">Lepeophtheirus salmonis</name>
    <name type="common">Salmon louse</name>
    <name type="synonym">Caligus salmonis</name>
    <dbReference type="NCBI Taxonomy" id="72036"/>
    <lineage>
        <taxon>Eukaryota</taxon>
        <taxon>Metazoa</taxon>
        <taxon>Ecdysozoa</taxon>
        <taxon>Arthropoda</taxon>
        <taxon>Crustacea</taxon>
        <taxon>Multicrustacea</taxon>
        <taxon>Hexanauplia</taxon>
        <taxon>Copepoda</taxon>
        <taxon>Siphonostomatoida</taxon>
        <taxon>Caligidae</taxon>
        <taxon>Lepeophtheirus</taxon>
    </lineage>
</organism>
<dbReference type="Proteomes" id="UP000675881">
    <property type="component" value="Chromosome 14"/>
</dbReference>
<dbReference type="AlphaFoldDB" id="A0A7R8H3V4"/>
<dbReference type="EMBL" id="HG994593">
    <property type="protein sequence ID" value="CAF2840058.1"/>
    <property type="molecule type" value="Genomic_DNA"/>
</dbReference>
<protein>
    <submittedName>
        <fullName evidence="1">(salmon louse) hypothetical protein</fullName>
    </submittedName>
</protein>
<accession>A0A7R8H3V4</accession>
<proteinExistence type="predicted"/>
<gene>
    <name evidence="1" type="ORF">LSAA_5617</name>
</gene>
<evidence type="ECO:0000313" key="1">
    <source>
        <dbReference type="EMBL" id="CAF2840058.1"/>
    </source>
</evidence>
<dbReference type="PANTHER" id="PTHR14187">
    <property type="entry name" value="ALPHA KINASE/ELONGATION FACTOR 2 KINASE"/>
    <property type="match status" value="1"/>
</dbReference>
<reference evidence="1" key="1">
    <citation type="submission" date="2021-02" db="EMBL/GenBank/DDBJ databases">
        <authorList>
            <person name="Bekaert M."/>
        </authorList>
    </citation>
    <scope>NUCLEOTIDE SEQUENCE</scope>
    <source>
        <strain evidence="1">IoA-00</strain>
    </source>
</reference>
<dbReference type="PANTHER" id="PTHR14187:SF46">
    <property type="entry name" value="HEAT SHOCK 70 KDA PROTEIN 12A"/>
    <property type="match status" value="1"/>
</dbReference>